<sequence length="338" mass="38100">MGKSRALLVTIRGKRIPTYFYFNGFTLSCFPYRERIEACINCRRTGHRADVMCHRCGAQHPSQNEDGSHFECQPLCAICGGLHITASKECSHRYVRRPEATTAIPQVPLTRQQWQTARFPSTQPLGLFPSPGGQRPKRFQESKCLEDSQAQGRQDGSALVKELRRQISDLQRQLMGACVSKPTTSAQTTLLWPPPPAPPATNIQDTPLNPETSPVHVVPEPLSEPGPVPEKKPRKRQATRAAPLPLTERDVEIDDDTCSVVSSATVLALEQRLEARQQAFTQRMESRQSALEQAIEEIRHTQQQMQQQMLQMQQQIPQILQALPLIQEQLRKLQLQHG</sequence>
<accession>A0AC60QBV9</accession>
<keyword evidence="2" id="KW-1185">Reference proteome</keyword>
<organism evidence="1 2">
    <name type="scientific">Ixodes persulcatus</name>
    <name type="common">Taiga tick</name>
    <dbReference type="NCBI Taxonomy" id="34615"/>
    <lineage>
        <taxon>Eukaryota</taxon>
        <taxon>Metazoa</taxon>
        <taxon>Ecdysozoa</taxon>
        <taxon>Arthropoda</taxon>
        <taxon>Chelicerata</taxon>
        <taxon>Arachnida</taxon>
        <taxon>Acari</taxon>
        <taxon>Parasitiformes</taxon>
        <taxon>Ixodida</taxon>
        <taxon>Ixodoidea</taxon>
        <taxon>Ixodidae</taxon>
        <taxon>Ixodinae</taxon>
        <taxon>Ixodes</taxon>
    </lineage>
</organism>
<protein>
    <submittedName>
        <fullName evidence="1">Uncharacterized protein</fullName>
    </submittedName>
</protein>
<name>A0AC60QBV9_IXOPE</name>
<dbReference type="Proteomes" id="UP000805193">
    <property type="component" value="Unassembled WGS sequence"/>
</dbReference>
<proteinExistence type="predicted"/>
<dbReference type="EMBL" id="JABSTQ010009213">
    <property type="protein sequence ID" value="KAG0431564.1"/>
    <property type="molecule type" value="Genomic_DNA"/>
</dbReference>
<evidence type="ECO:0000313" key="2">
    <source>
        <dbReference type="Proteomes" id="UP000805193"/>
    </source>
</evidence>
<evidence type="ECO:0000313" key="1">
    <source>
        <dbReference type="EMBL" id="KAG0431564.1"/>
    </source>
</evidence>
<reference evidence="1 2" key="1">
    <citation type="journal article" date="2020" name="Cell">
        <title>Large-Scale Comparative Analyses of Tick Genomes Elucidate Their Genetic Diversity and Vector Capacities.</title>
        <authorList>
            <consortium name="Tick Genome and Microbiome Consortium (TIGMIC)"/>
            <person name="Jia N."/>
            <person name="Wang J."/>
            <person name="Shi W."/>
            <person name="Du L."/>
            <person name="Sun Y."/>
            <person name="Zhan W."/>
            <person name="Jiang J.F."/>
            <person name="Wang Q."/>
            <person name="Zhang B."/>
            <person name="Ji P."/>
            <person name="Bell-Sakyi L."/>
            <person name="Cui X.M."/>
            <person name="Yuan T.T."/>
            <person name="Jiang B.G."/>
            <person name="Yang W.F."/>
            <person name="Lam T.T."/>
            <person name="Chang Q.C."/>
            <person name="Ding S.J."/>
            <person name="Wang X.J."/>
            <person name="Zhu J.G."/>
            <person name="Ruan X.D."/>
            <person name="Zhao L."/>
            <person name="Wei J.T."/>
            <person name="Ye R.Z."/>
            <person name="Que T.C."/>
            <person name="Du C.H."/>
            <person name="Zhou Y.H."/>
            <person name="Cheng J.X."/>
            <person name="Dai P.F."/>
            <person name="Guo W.B."/>
            <person name="Han X.H."/>
            <person name="Huang E.J."/>
            <person name="Li L.F."/>
            <person name="Wei W."/>
            <person name="Gao Y.C."/>
            <person name="Liu J.Z."/>
            <person name="Shao H.Z."/>
            <person name="Wang X."/>
            <person name="Wang C.C."/>
            <person name="Yang T.C."/>
            <person name="Huo Q.B."/>
            <person name="Li W."/>
            <person name="Chen H.Y."/>
            <person name="Chen S.E."/>
            <person name="Zhou L.G."/>
            <person name="Ni X.B."/>
            <person name="Tian J.H."/>
            <person name="Sheng Y."/>
            <person name="Liu T."/>
            <person name="Pan Y.S."/>
            <person name="Xia L.Y."/>
            <person name="Li J."/>
            <person name="Zhao F."/>
            <person name="Cao W.C."/>
        </authorList>
    </citation>
    <scope>NUCLEOTIDE SEQUENCE [LARGE SCALE GENOMIC DNA]</scope>
    <source>
        <strain evidence="1">Iper-2018</strain>
    </source>
</reference>
<comment type="caution">
    <text evidence="1">The sequence shown here is derived from an EMBL/GenBank/DDBJ whole genome shotgun (WGS) entry which is preliminary data.</text>
</comment>
<gene>
    <name evidence="1" type="ORF">HPB47_021663</name>
</gene>